<evidence type="ECO:0000256" key="6">
    <source>
        <dbReference type="PROSITE-ProRule" id="PRU00042"/>
    </source>
</evidence>
<dbReference type="InterPro" id="IPR013087">
    <property type="entry name" value="Znf_C2H2_type"/>
</dbReference>
<dbReference type="SMART" id="SM00349">
    <property type="entry name" value="KRAB"/>
    <property type="match status" value="1"/>
</dbReference>
<dbReference type="Pfam" id="PF01352">
    <property type="entry name" value="KRAB"/>
    <property type="match status" value="1"/>
</dbReference>
<dbReference type="PANTHER" id="PTHR23234">
    <property type="entry name" value="ZNF44 PROTEIN"/>
    <property type="match status" value="1"/>
</dbReference>
<dbReference type="GO" id="GO:0006355">
    <property type="term" value="P:regulation of DNA-templated transcription"/>
    <property type="evidence" value="ECO:0007669"/>
    <property type="project" value="InterPro"/>
</dbReference>
<dbReference type="SUPFAM" id="SSF57667">
    <property type="entry name" value="beta-beta-alpha zinc fingers"/>
    <property type="match status" value="1"/>
</dbReference>
<dbReference type="GO" id="GO:0005634">
    <property type="term" value="C:nucleus"/>
    <property type="evidence" value="ECO:0007669"/>
    <property type="project" value="UniProtKB-SubCell"/>
</dbReference>
<dbReference type="EMBL" id="JBBHLL010004810">
    <property type="protein sequence ID" value="KAK7795008.1"/>
    <property type="molecule type" value="Genomic_DNA"/>
</dbReference>
<dbReference type="InterPro" id="IPR001909">
    <property type="entry name" value="KRAB"/>
</dbReference>
<evidence type="ECO:0000256" key="2">
    <source>
        <dbReference type="ARBA" id="ARBA00022723"/>
    </source>
</evidence>
<feature type="domain" description="C2H2-type" evidence="7">
    <location>
        <begin position="70"/>
        <end position="94"/>
    </location>
</feature>
<feature type="domain" description="C2H2-type" evidence="7">
    <location>
        <begin position="95"/>
        <end position="123"/>
    </location>
</feature>
<keyword evidence="5" id="KW-0862">Zinc</keyword>
<evidence type="ECO:0000256" key="4">
    <source>
        <dbReference type="ARBA" id="ARBA00022771"/>
    </source>
</evidence>
<evidence type="ECO:0008006" key="11">
    <source>
        <dbReference type="Google" id="ProtNLM"/>
    </source>
</evidence>
<comment type="subcellular location">
    <subcellularLocation>
        <location evidence="1">Nucleus</location>
    </subcellularLocation>
</comment>
<evidence type="ECO:0000313" key="9">
    <source>
        <dbReference type="EMBL" id="KAK7795008.1"/>
    </source>
</evidence>
<dbReference type="PROSITE" id="PS50805">
    <property type="entry name" value="KRAB"/>
    <property type="match status" value="1"/>
</dbReference>
<evidence type="ECO:0000256" key="3">
    <source>
        <dbReference type="ARBA" id="ARBA00022737"/>
    </source>
</evidence>
<reference evidence="9 10" key="1">
    <citation type="journal article" date="2023" name="bioRxiv">
        <title>Conserved and derived expression patterns and positive selection on dental genes reveal complex evolutionary context of ever-growing rodent molars.</title>
        <authorList>
            <person name="Calamari Z.T."/>
            <person name="Song A."/>
            <person name="Cohen E."/>
            <person name="Akter M."/>
            <person name="Roy R.D."/>
            <person name="Hallikas O."/>
            <person name="Christensen M.M."/>
            <person name="Li P."/>
            <person name="Marangoni P."/>
            <person name="Jernvall J."/>
            <person name="Klein O.D."/>
        </authorList>
    </citation>
    <scope>NUCLEOTIDE SEQUENCE [LARGE SCALE GENOMIC DNA]</scope>
    <source>
        <strain evidence="9">V071</strain>
    </source>
</reference>
<keyword evidence="2" id="KW-0479">Metal-binding</keyword>
<dbReference type="Proteomes" id="UP001488838">
    <property type="component" value="Unassembled WGS sequence"/>
</dbReference>
<name>A0AAW0H0J2_MYOGA</name>
<evidence type="ECO:0000313" key="10">
    <source>
        <dbReference type="Proteomes" id="UP001488838"/>
    </source>
</evidence>
<dbReference type="PANTHER" id="PTHR23234:SF10">
    <property type="entry name" value="RIKEN CDNA 6720489N17 GENE-RELATED"/>
    <property type="match status" value="1"/>
</dbReference>
<dbReference type="FunFam" id="3.30.160.60:FF:002343">
    <property type="entry name" value="Zinc finger protein 33A"/>
    <property type="match status" value="1"/>
</dbReference>
<dbReference type="PROSITE" id="PS50157">
    <property type="entry name" value="ZINC_FINGER_C2H2_2"/>
    <property type="match status" value="2"/>
</dbReference>
<evidence type="ECO:0000256" key="5">
    <source>
        <dbReference type="ARBA" id="ARBA00022833"/>
    </source>
</evidence>
<keyword evidence="10" id="KW-1185">Reference proteome</keyword>
<dbReference type="InterPro" id="IPR036051">
    <property type="entry name" value="KRAB_dom_sf"/>
</dbReference>
<protein>
    <recommendedName>
        <fullName evidence="11">Zinc finger protein 431-like</fullName>
    </recommendedName>
</protein>
<keyword evidence="4 6" id="KW-0863">Zinc-finger</keyword>
<dbReference type="Gene3D" id="3.30.160.60">
    <property type="entry name" value="Classic Zinc Finger"/>
    <property type="match status" value="2"/>
</dbReference>
<evidence type="ECO:0000259" key="8">
    <source>
        <dbReference type="PROSITE" id="PS50805"/>
    </source>
</evidence>
<dbReference type="SUPFAM" id="SSF109640">
    <property type="entry name" value="KRAB domain (Kruppel-associated box)"/>
    <property type="match status" value="1"/>
</dbReference>
<keyword evidence="3" id="KW-0677">Repeat</keyword>
<dbReference type="GO" id="GO:0008270">
    <property type="term" value="F:zinc ion binding"/>
    <property type="evidence" value="ECO:0007669"/>
    <property type="project" value="UniProtKB-KW"/>
</dbReference>
<dbReference type="InterPro" id="IPR036236">
    <property type="entry name" value="Znf_C2H2_sf"/>
</dbReference>
<sequence>MHVNFTLEEWALLDPSQKNLYTDVMEETYRNLTSIGYSWEDHNIEEDCQSSRRHERHETSQTREKTSAYTQCVKAFACDSHLQGHEKTHTTLKPYEEENECGKAFSHHNHLQMHKRAYTGEKSYDVINVVKAFHVMTVKDIKEHVLERSLMNVITVIKPLFVTVVSKSIKGPYWREAL</sequence>
<dbReference type="Gene3D" id="6.10.140.140">
    <property type="match status" value="1"/>
</dbReference>
<dbReference type="InterPro" id="IPR050758">
    <property type="entry name" value="Znf_C2H2-type"/>
</dbReference>
<evidence type="ECO:0000256" key="1">
    <source>
        <dbReference type="ARBA" id="ARBA00004123"/>
    </source>
</evidence>
<dbReference type="AlphaFoldDB" id="A0AAW0H0J2"/>
<comment type="caution">
    <text evidence="9">The sequence shown here is derived from an EMBL/GenBank/DDBJ whole genome shotgun (WGS) entry which is preliminary data.</text>
</comment>
<evidence type="ECO:0000259" key="7">
    <source>
        <dbReference type="PROSITE" id="PS50157"/>
    </source>
</evidence>
<accession>A0AAW0H0J2</accession>
<feature type="domain" description="KRAB" evidence="8">
    <location>
        <begin position="1"/>
        <end position="72"/>
    </location>
</feature>
<proteinExistence type="predicted"/>
<gene>
    <name evidence="9" type="ORF">U0070_014601</name>
</gene>
<dbReference type="CDD" id="cd07765">
    <property type="entry name" value="KRAB_A-box"/>
    <property type="match status" value="1"/>
</dbReference>
<organism evidence="9 10">
    <name type="scientific">Myodes glareolus</name>
    <name type="common">Bank vole</name>
    <name type="synonym">Clethrionomys glareolus</name>
    <dbReference type="NCBI Taxonomy" id="447135"/>
    <lineage>
        <taxon>Eukaryota</taxon>
        <taxon>Metazoa</taxon>
        <taxon>Chordata</taxon>
        <taxon>Craniata</taxon>
        <taxon>Vertebrata</taxon>
        <taxon>Euteleostomi</taxon>
        <taxon>Mammalia</taxon>
        <taxon>Eutheria</taxon>
        <taxon>Euarchontoglires</taxon>
        <taxon>Glires</taxon>
        <taxon>Rodentia</taxon>
        <taxon>Myomorpha</taxon>
        <taxon>Muroidea</taxon>
        <taxon>Cricetidae</taxon>
        <taxon>Arvicolinae</taxon>
        <taxon>Myodes</taxon>
    </lineage>
</organism>